<evidence type="ECO:0000256" key="3">
    <source>
        <dbReference type="ARBA" id="ARBA00022692"/>
    </source>
</evidence>
<feature type="transmembrane region" description="Helical" evidence="6">
    <location>
        <begin position="245"/>
        <end position="271"/>
    </location>
</feature>
<feature type="transmembrane region" description="Helical" evidence="6">
    <location>
        <begin position="278"/>
        <end position="298"/>
    </location>
</feature>
<keyword evidence="3 6" id="KW-0812">Transmembrane</keyword>
<evidence type="ECO:0000256" key="2">
    <source>
        <dbReference type="ARBA" id="ARBA00009773"/>
    </source>
</evidence>
<dbReference type="GO" id="GO:0055085">
    <property type="term" value="P:transmembrane transport"/>
    <property type="evidence" value="ECO:0007669"/>
    <property type="project" value="TreeGrafter"/>
</dbReference>
<evidence type="ECO:0000313" key="8">
    <source>
        <dbReference type="Proteomes" id="UP000032946"/>
    </source>
</evidence>
<reference evidence="7 8" key="1">
    <citation type="submission" date="2014-02" db="EMBL/GenBank/DDBJ databases">
        <authorList>
            <person name="Genoscope - CEA"/>
        </authorList>
    </citation>
    <scope>NUCLEOTIDE SEQUENCE [LARGE SCALE GENOMIC DNA]</scope>
    <source>
        <strain evidence="7 8">PCC 8005</strain>
    </source>
</reference>
<feature type="transmembrane region" description="Helical" evidence="6">
    <location>
        <begin position="318"/>
        <end position="344"/>
    </location>
</feature>
<proteinExistence type="inferred from homology"/>
<dbReference type="GO" id="GO:0016020">
    <property type="term" value="C:membrane"/>
    <property type="evidence" value="ECO:0007669"/>
    <property type="project" value="UniProtKB-SubCell"/>
</dbReference>
<organism evidence="7 8">
    <name type="scientific">Limnospira indica PCC 8005</name>
    <dbReference type="NCBI Taxonomy" id="376219"/>
    <lineage>
        <taxon>Bacteria</taxon>
        <taxon>Bacillati</taxon>
        <taxon>Cyanobacteriota</taxon>
        <taxon>Cyanophyceae</taxon>
        <taxon>Oscillatoriophycideae</taxon>
        <taxon>Oscillatoriales</taxon>
        <taxon>Sirenicapillariaceae</taxon>
        <taxon>Limnospira</taxon>
    </lineage>
</organism>
<protein>
    <recommendedName>
        <fullName evidence="9">Permease</fullName>
    </recommendedName>
</protein>
<dbReference type="InterPro" id="IPR002549">
    <property type="entry name" value="AI-2E-like"/>
</dbReference>
<feature type="transmembrane region" description="Helical" evidence="6">
    <location>
        <begin position="160"/>
        <end position="180"/>
    </location>
</feature>
<dbReference type="Proteomes" id="UP000032946">
    <property type="component" value="Chromosome"/>
</dbReference>
<sequence>MSDQNSPRQERHITLSVSNVPLIVGAVLLLVLLWQLQGLIILIMISVVLAASIIPLVNWAQSLKIPRWLAVIVVYLTLIGGITGLGLIIGPSVVDQINLLVRQLPIFAERSLDLISNIASSLGEDIPDLIDRLVDTQSLTNWTIRSSQQLILRSYGITRGIVGGVFSLILSLFVSGYMVADSKTLVKSFVQLFPYPWNERLAAQAQPVGRRMGSYIRGRLIVSAILGVSITTCLGFLGLKDYALGLGAIAGFTNLIPFLGPILGAIPALVVALAKGGFLFFWVLLLYVIVQNLETYVLDPLLVGSSVGVHPLYQLLSVLAGVQLLGLIGALIVPPWFAGIAALVENLYLEPKRLAEQKLAYPHGSVSDPPSGVILDSNSDSL</sequence>
<feature type="transmembrane region" description="Helical" evidence="6">
    <location>
        <begin position="69"/>
        <end position="90"/>
    </location>
</feature>
<comment type="subcellular location">
    <subcellularLocation>
        <location evidence="1">Membrane</location>
        <topology evidence="1">Multi-pass membrane protein</topology>
    </subcellularLocation>
</comment>
<gene>
    <name evidence="7" type="ORF">ARTHRO_10248</name>
</gene>
<keyword evidence="4 6" id="KW-1133">Transmembrane helix</keyword>
<evidence type="ECO:0000313" key="7">
    <source>
        <dbReference type="EMBL" id="CDM92575.1"/>
    </source>
</evidence>
<evidence type="ECO:0000256" key="4">
    <source>
        <dbReference type="ARBA" id="ARBA00022989"/>
    </source>
</evidence>
<name>A0A9P1KAR8_9CYAN</name>
<dbReference type="EMBL" id="FO818640">
    <property type="protein sequence ID" value="CDM92575.1"/>
    <property type="molecule type" value="Genomic_DNA"/>
</dbReference>
<evidence type="ECO:0000256" key="1">
    <source>
        <dbReference type="ARBA" id="ARBA00004141"/>
    </source>
</evidence>
<dbReference type="PANTHER" id="PTHR21716">
    <property type="entry name" value="TRANSMEMBRANE PROTEIN"/>
    <property type="match status" value="1"/>
</dbReference>
<keyword evidence="5 6" id="KW-0472">Membrane</keyword>
<dbReference type="PANTHER" id="PTHR21716:SF62">
    <property type="entry name" value="TRANSPORT PROTEIN YDBI-RELATED"/>
    <property type="match status" value="1"/>
</dbReference>
<feature type="transmembrane region" description="Helical" evidence="6">
    <location>
        <begin position="39"/>
        <end position="57"/>
    </location>
</feature>
<keyword evidence="8" id="KW-1185">Reference proteome</keyword>
<feature type="transmembrane region" description="Helical" evidence="6">
    <location>
        <begin position="220"/>
        <end position="239"/>
    </location>
</feature>
<dbReference type="Pfam" id="PF01594">
    <property type="entry name" value="AI-2E_transport"/>
    <property type="match status" value="1"/>
</dbReference>
<feature type="transmembrane region" description="Helical" evidence="6">
    <location>
        <begin position="12"/>
        <end position="33"/>
    </location>
</feature>
<comment type="similarity">
    <text evidence="2">Belongs to the autoinducer-2 exporter (AI-2E) (TC 2.A.86) family.</text>
</comment>
<evidence type="ECO:0008006" key="9">
    <source>
        <dbReference type="Google" id="ProtNLM"/>
    </source>
</evidence>
<dbReference type="AlphaFoldDB" id="A0A9P1KAR8"/>
<accession>A0A9P1KAR8</accession>
<evidence type="ECO:0000256" key="6">
    <source>
        <dbReference type="SAM" id="Phobius"/>
    </source>
</evidence>
<evidence type="ECO:0000256" key="5">
    <source>
        <dbReference type="ARBA" id="ARBA00023136"/>
    </source>
</evidence>
<dbReference type="RefSeq" id="WP_006622046.1">
    <property type="nucleotide sequence ID" value="NZ_FO818640.1"/>
</dbReference>